<reference evidence="3" key="1">
    <citation type="submission" date="2023-03" db="EMBL/GenBank/DDBJ databases">
        <authorList>
            <person name="Steffen K."/>
            <person name="Cardenas P."/>
        </authorList>
    </citation>
    <scope>NUCLEOTIDE SEQUENCE</scope>
</reference>
<dbReference type="Pfam" id="PF02625">
    <property type="entry name" value="XdhC_CoxI"/>
    <property type="match status" value="2"/>
</dbReference>
<dbReference type="Proteomes" id="UP001174909">
    <property type="component" value="Unassembled WGS sequence"/>
</dbReference>
<keyword evidence="4" id="KW-1185">Reference proteome</keyword>
<proteinExistence type="predicted"/>
<feature type="domain" description="XdhC- CoxI" evidence="1">
    <location>
        <begin position="12"/>
        <end position="70"/>
    </location>
</feature>
<dbReference type="InterPro" id="IPR036291">
    <property type="entry name" value="NAD(P)-bd_dom_sf"/>
</dbReference>
<dbReference type="Gene3D" id="3.40.50.720">
    <property type="entry name" value="NAD(P)-binding Rossmann-like Domain"/>
    <property type="match status" value="1"/>
</dbReference>
<protein>
    <submittedName>
        <fullName evidence="3">Probable xanthine dehydrogenase subunit A</fullName>
    </submittedName>
</protein>
<dbReference type="InterPro" id="IPR003777">
    <property type="entry name" value="XdhC_CoxI"/>
</dbReference>
<dbReference type="PANTHER" id="PTHR30388:SF6">
    <property type="entry name" value="XANTHINE DEHYDROGENASE SUBUNIT A-RELATED"/>
    <property type="match status" value="1"/>
</dbReference>
<dbReference type="AlphaFoldDB" id="A0AA35TGL8"/>
<name>A0AA35TGL8_GEOBA</name>
<evidence type="ECO:0000313" key="3">
    <source>
        <dbReference type="EMBL" id="CAI8047612.1"/>
    </source>
</evidence>
<accession>A0AA35TGL8</accession>
<dbReference type="Pfam" id="PF13478">
    <property type="entry name" value="XdhC_C"/>
    <property type="match status" value="1"/>
</dbReference>
<sequence>MKEVIQEAVRQLEDQNPCVLATVVRTKGSTPQKSGSMLLVRQDGTGVGTLGGGCVEGDIWYAAKEMLRNHSGPEFKDYFLNEDIAARDGLVCGGTMYFYLEPMWEPSAFVDIGSQLIDAYEGGDPVGLATVVNVPDGGINLGAKLILKVDGTVSGTLGSVELDDKAVRVAQQVADVGSNESFVTEDGTEVFVEGFTTPPTLAVIGGGHVGKATADLANSLGYRVFVVDDRPEFANSERFPYAEQTVVSSYDRWFEKLTINVNTFIVVATRGTVF</sequence>
<evidence type="ECO:0000259" key="1">
    <source>
        <dbReference type="Pfam" id="PF02625"/>
    </source>
</evidence>
<feature type="domain" description="XdhC- CoxI" evidence="1">
    <location>
        <begin position="121"/>
        <end position="178"/>
    </location>
</feature>
<evidence type="ECO:0000313" key="4">
    <source>
        <dbReference type="Proteomes" id="UP001174909"/>
    </source>
</evidence>
<evidence type="ECO:0000259" key="2">
    <source>
        <dbReference type="Pfam" id="PF13478"/>
    </source>
</evidence>
<dbReference type="InterPro" id="IPR052698">
    <property type="entry name" value="MoCofactor_Util/Proc"/>
</dbReference>
<dbReference type="PANTHER" id="PTHR30388">
    <property type="entry name" value="ALDEHYDE OXIDOREDUCTASE MOLYBDENUM COFACTOR ASSEMBLY PROTEIN"/>
    <property type="match status" value="1"/>
</dbReference>
<dbReference type="InterPro" id="IPR027051">
    <property type="entry name" value="XdhC_Rossmann_dom"/>
</dbReference>
<comment type="caution">
    <text evidence="3">The sequence shown here is derived from an EMBL/GenBank/DDBJ whole genome shotgun (WGS) entry which is preliminary data.</text>
</comment>
<organism evidence="3 4">
    <name type="scientific">Geodia barretti</name>
    <name type="common">Barrett's horny sponge</name>
    <dbReference type="NCBI Taxonomy" id="519541"/>
    <lineage>
        <taxon>Eukaryota</taxon>
        <taxon>Metazoa</taxon>
        <taxon>Porifera</taxon>
        <taxon>Demospongiae</taxon>
        <taxon>Heteroscleromorpha</taxon>
        <taxon>Tetractinellida</taxon>
        <taxon>Astrophorina</taxon>
        <taxon>Geodiidae</taxon>
        <taxon>Geodia</taxon>
    </lineage>
</organism>
<feature type="domain" description="XdhC Rossmann" evidence="2">
    <location>
        <begin position="201"/>
        <end position="271"/>
    </location>
</feature>
<gene>
    <name evidence="3" type="ORF">GBAR_LOCUS26327</name>
</gene>
<dbReference type="EMBL" id="CASHTH010003665">
    <property type="protein sequence ID" value="CAI8047612.1"/>
    <property type="molecule type" value="Genomic_DNA"/>
</dbReference>
<dbReference type="SUPFAM" id="SSF51735">
    <property type="entry name" value="NAD(P)-binding Rossmann-fold domains"/>
    <property type="match status" value="1"/>
</dbReference>